<protein>
    <submittedName>
        <fullName evidence="2">tRNA threonylcarbamoyladenosine biosynthesis protein TsaB</fullName>
    </submittedName>
</protein>
<name>A0A1G6N4D9_9BACT</name>
<dbReference type="NCBIfam" id="TIGR03725">
    <property type="entry name" value="T6A_YeaZ"/>
    <property type="match status" value="1"/>
</dbReference>
<dbReference type="OrthoDB" id="9784166at2"/>
<dbReference type="InterPro" id="IPR000905">
    <property type="entry name" value="Gcp-like_dom"/>
</dbReference>
<accession>A0A1G6N4D9</accession>
<keyword evidence="3" id="KW-1185">Reference proteome</keyword>
<dbReference type="CDD" id="cd24032">
    <property type="entry name" value="ASKHA_NBD_TsaB"/>
    <property type="match status" value="1"/>
</dbReference>
<dbReference type="Gene3D" id="3.30.420.40">
    <property type="match status" value="2"/>
</dbReference>
<dbReference type="PANTHER" id="PTHR11735:SF11">
    <property type="entry name" value="TRNA THREONYLCARBAMOYLADENOSINE BIOSYNTHESIS PROTEIN TSAB"/>
    <property type="match status" value="1"/>
</dbReference>
<reference evidence="3" key="1">
    <citation type="submission" date="2016-10" db="EMBL/GenBank/DDBJ databases">
        <authorList>
            <person name="Varghese N."/>
            <person name="Submissions S."/>
        </authorList>
    </citation>
    <scope>NUCLEOTIDE SEQUENCE [LARGE SCALE GENOMIC DNA]</scope>
    <source>
        <strain evidence="3">DSM 23095</strain>
    </source>
</reference>
<dbReference type="GO" id="GO:0002949">
    <property type="term" value="P:tRNA threonylcarbamoyladenosine modification"/>
    <property type="evidence" value="ECO:0007669"/>
    <property type="project" value="InterPro"/>
</dbReference>
<proteinExistence type="predicted"/>
<dbReference type="PANTHER" id="PTHR11735">
    <property type="entry name" value="TRNA N6-ADENOSINE THREONYLCARBAMOYLTRANSFERASE"/>
    <property type="match status" value="1"/>
</dbReference>
<dbReference type="AlphaFoldDB" id="A0A1G6N4D9"/>
<dbReference type="RefSeq" id="WP_087937806.1">
    <property type="nucleotide sequence ID" value="NZ_FNAC01000002.1"/>
</dbReference>
<sequence>MSLILSLETSTDKCSVALHDSGRLISLEEWDEKGGHATKLPILIDEVMRKSNHQLDDLLAIAVSEGPGSYTGLRIGVSTAKGLAYALDLPLIAVNTLQSLAIQFSGKSEKSAIIAHMDARRMEVYAQPFDSTILPLAEIAPEVLEENSFMEYLSGGPVFFVGNANEKIASMISSVNATFEEADFSARWIGELAFQKYKKKEFENLAYFVPNYLKEFQVLNSRKNPLLL</sequence>
<dbReference type="InterPro" id="IPR043129">
    <property type="entry name" value="ATPase_NBD"/>
</dbReference>
<organism evidence="2 3">
    <name type="scientific">Algoriphagus faecimaris</name>
    <dbReference type="NCBI Taxonomy" id="686796"/>
    <lineage>
        <taxon>Bacteria</taxon>
        <taxon>Pseudomonadati</taxon>
        <taxon>Bacteroidota</taxon>
        <taxon>Cytophagia</taxon>
        <taxon>Cytophagales</taxon>
        <taxon>Cyclobacteriaceae</taxon>
        <taxon>Algoriphagus</taxon>
    </lineage>
</organism>
<feature type="domain" description="Gcp-like" evidence="1">
    <location>
        <begin position="36"/>
        <end position="127"/>
    </location>
</feature>
<dbReference type="InterPro" id="IPR022496">
    <property type="entry name" value="T6A_TsaB"/>
</dbReference>
<dbReference type="SUPFAM" id="SSF53067">
    <property type="entry name" value="Actin-like ATPase domain"/>
    <property type="match status" value="2"/>
</dbReference>
<gene>
    <name evidence="2" type="ORF">SAMN04488104_1002197</name>
</gene>
<dbReference type="Pfam" id="PF00814">
    <property type="entry name" value="TsaD"/>
    <property type="match status" value="1"/>
</dbReference>
<dbReference type="STRING" id="686796.SAMN04488104_1002197"/>
<dbReference type="Proteomes" id="UP000199060">
    <property type="component" value="Unassembled WGS sequence"/>
</dbReference>
<evidence type="ECO:0000259" key="1">
    <source>
        <dbReference type="Pfam" id="PF00814"/>
    </source>
</evidence>
<dbReference type="GO" id="GO:0005829">
    <property type="term" value="C:cytosol"/>
    <property type="evidence" value="ECO:0007669"/>
    <property type="project" value="TreeGrafter"/>
</dbReference>
<evidence type="ECO:0000313" key="2">
    <source>
        <dbReference type="EMBL" id="SDC61995.1"/>
    </source>
</evidence>
<dbReference type="EMBL" id="FNAC01000002">
    <property type="protein sequence ID" value="SDC61995.1"/>
    <property type="molecule type" value="Genomic_DNA"/>
</dbReference>
<evidence type="ECO:0000313" key="3">
    <source>
        <dbReference type="Proteomes" id="UP000199060"/>
    </source>
</evidence>